<sequence>MRGWGLSAAVAVIVLAGCAPQGTVYDRSIFSTAVFEAGNVRPLTPLAYPVQAATLTSYPAWGQEAVGRTITLQRDTWITVEPEVKRICRAYPRHQVVERLHQLLGLKPAVPDDEKQRFVRFTIARAQATGPAGIGIFRPCADPDPTAASCGNSLKGPPAYTAWFANQMTSSYVLAPTIRETGYPWTRLGYTYNWDPAAASPVGAQEYVVPAGTEVTVTEVVDPRTYCAAD</sequence>
<protein>
    <recommendedName>
        <fullName evidence="3">Lipoprotein</fullName>
    </recommendedName>
</protein>
<dbReference type="RefSeq" id="WP_109332962.1">
    <property type="nucleotide sequence ID" value="NZ_CP029357.1"/>
</dbReference>
<name>A0A2S2CYF8_9PROT</name>
<geneLocation type="plasmid" evidence="1 2">
    <name>unnamed2</name>
</geneLocation>
<dbReference type="EMBL" id="CP029357">
    <property type="protein sequence ID" value="AWK89554.1"/>
    <property type="molecule type" value="Genomic_DNA"/>
</dbReference>
<keyword evidence="2" id="KW-1185">Reference proteome</keyword>
<dbReference type="PROSITE" id="PS51257">
    <property type="entry name" value="PROKAR_LIPOPROTEIN"/>
    <property type="match status" value="1"/>
</dbReference>
<evidence type="ECO:0008006" key="3">
    <source>
        <dbReference type="Google" id="ProtNLM"/>
    </source>
</evidence>
<evidence type="ECO:0000313" key="2">
    <source>
        <dbReference type="Proteomes" id="UP000245629"/>
    </source>
</evidence>
<organism evidence="1 2">
    <name type="scientific">Azospirillum thermophilum</name>
    <dbReference type="NCBI Taxonomy" id="2202148"/>
    <lineage>
        <taxon>Bacteria</taxon>
        <taxon>Pseudomonadati</taxon>
        <taxon>Pseudomonadota</taxon>
        <taxon>Alphaproteobacteria</taxon>
        <taxon>Rhodospirillales</taxon>
        <taxon>Azospirillaceae</taxon>
        <taxon>Azospirillum</taxon>
    </lineage>
</organism>
<proteinExistence type="predicted"/>
<evidence type="ECO:0000313" key="1">
    <source>
        <dbReference type="EMBL" id="AWK89554.1"/>
    </source>
</evidence>
<dbReference type="KEGG" id="azz:DEW08_26415"/>
<accession>A0A2S2CYF8</accession>
<reference evidence="2" key="1">
    <citation type="submission" date="2018-05" db="EMBL/GenBank/DDBJ databases">
        <title>Azospirillum thermophila sp. nov., a novel isolated from hot spring.</title>
        <authorList>
            <person name="Zhao Z."/>
        </authorList>
    </citation>
    <scope>NUCLEOTIDE SEQUENCE [LARGE SCALE GENOMIC DNA]</scope>
    <source>
        <strain evidence="2">CFH 70021</strain>
        <plasmid evidence="2">unnamed2</plasmid>
    </source>
</reference>
<gene>
    <name evidence="1" type="ORF">DEW08_26415</name>
</gene>
<dbReference type="Proteomes" id="UP000245629">
    <property type="component" value="Plasmid unnamed2"/>
</dbReference>
<dbReference type="OrthoDB" id="747120at2"/>
<dbReference type="AlphaFoldDB" id="A0A2S2CYF8"/>
<keyword evidence="1" id="KW-0614">Plasmid</keyword>